<feature type="active site" description="Charge relay system" evidence="8 9">
    <location>
        <position position="485"/>
    </location>
</feature>
<dbReference type="Gene3D" id="3.40.50.200">
    <property type="entry name" value="Peptidase S8/S53 domain"/>
    <property type="match status" value="2"/>
</dbReference>
<evidence type="ECO:0000256" key="3">
    <source>
        <dbReference type="ARBA" id="ARBA00022525"/>
    </source>
</evidence>
<protein>
    <submittedName>
        <fullName evidence="13">Subtilisin-like protease</fullName>
    </submittedName>
</protein>
<evidence type="ECO:0000256" key="2">
    <source>
        <dbReference type="ARBA" id="ARBA00011073"/>
    </source>
</evidence>
<dbReference type="InterPro" id="IPR036852">
    <property type="entry name" value="Peptidase_S8/S53_dom_sf"/>
</dbReference>
<comment type="caution">
    <text evidence="13">The sequence shown here is derived from an EMBL/GenBank/DDBJ whole genome shotgun (WGS) entry which is preliminary data.</text>
</comment>
<dbReference type="InterPro" id="IPR023828">
    <property type="entry name" value="Peptidase_S8_Ser-AS"/>
</dbReference>
<dbReference type="EMBL" id="RXIC02000019">
    <property type="protein sequence ID" value="KAB1227274.1"/>
    <property type="molecule type" value="Genomic_DNA"/>
</dbReference>
<gene>
    <name evidence="13" type="ORF">CJ030_MR1G029356</name>
</gene>
<reference evidence="13 14" key="1">
    <citation type="journal article" date="2019" name="Plant Biotechnol. J.">
        <title>The red bayberry genome and genetic basis of sex determination.</title>
        <authorList>
            <person name="Jia H.M."/>
            <person name="Jia H.J."/>
            <person name="Cai Q.L."/>
            <person name="Wang Y."/>
            <person name="Zhao H.B."/>
            <person name="Yang W.F."/>
            <person name="Wang G.Y."/>
            <person name="Li Y.H."/>
            <person name="Zhan D.L."/>
            <person name="Shen Y.T."/>
            <person name="Niu Q.F."/>
            <person name="Chang L."/>
            <person name="Qiu J."/>
            <person name="Zhao L."/>
            <person name="Xie H.B."/>
            <person name="Fu W.Y."/>
            <person name="Jin J."/>
            <person name="Li X.W."/>
            <person name="Jiao Y."/>
            <person name="Zhou C.C."/>
            <person name="Tu T."/>
            <person name="Chai C.Y."/>
            <person name="Gao J.L."/>
            <person name="Fan L.J."/>
            <person name="van de Weg E."/>
            <person name="Wang J.Y."/>
            <person name="Gao Z.S."/>
        </authorList>
    </citation>
    <scope>NUCLEOTIDE SEQUENCE [LARGE SCALE GENOMIC DNA]</scope>
    <source>
        <tissue evidence="13">Leaves</tissue>
    </source>
</reference>
<dbReference type="InterPro" id="IPR010259">
    <property type="entry name" value="S8pro/Inhibitor_I9"/>
</dbReference>
<evidence type="ECO:0000256" key="4">
    <source>
        <dbReference type="ARBA" id="ARBA00022670"/>
    </source>
</evidence>
<dbReference type="CDD" id="cd02120">
    <property type="entry name" value="PA_subtilisin_like"/>
    <property type="match status" value="1"/>
</dbReference>
<dbReference type="Pfam" id="PF00082">
    <property type="entry name" value="Peptidase_S8"/>
    <property type="match status" value="1"/>
</dbReference>
<organism evidence="13 14">
    <name type="scientific">Morella rubra</name>
    <name type="common">Chinese bayberry</name>
    <dbReference type="NCBI Taxonomy" id="262757"/>
    <lineage>
        <taxon>Eukaryota</taxon>
        <taxon>Viridiplantae</taxon>
        <taxon>Streptophyta</taxon>
        <taxon>Embryophyta</taxon>
        <taxon>Tracheophyta</taxon>
        <taxon>Spermatophyta</taxon>
        <taxon>Magnoliopsida</taxon>
        <taxon>eudicotyledons</taxon>
        <taxon>Gunneridae</taxon>
        <taxon>Pentapetalae</taxon>
        <taxon>rosids</taxon>
        <taxon>fabids</taxon>
        <taxon>Fagales</taxon>
        <taxon>Myricaceae</taxon>
        <taxon>Morella</taxon>
    </lineage>
</organism>
<keyword evidence="14" id="KW-1185">Reference proteome</keyword>
<keyword evidence="6 9" id="KW-0378">Hydrolase</keyword>
<dbReference type="AlphaFoldDB" id="A0A6A1WQ43"/>
<dbReference type="InterPro" id="IPR000209">
    <property type="entry name" value="Peptidase_S8/S53_dom"/>
</dbReference>
<sequence length="633" mass="68988">MTMKRSTYIIHVDKSHMPKVFSSYQNWYSSTIDSMKFLSPQQSQPSLLYIYDKVFHGFSAVLTLDEVEALKKTPGFIFASRDKILTLQTTHTPKFLSLGASVGLWNASSYGKDIIIGVIDSGVWPESPSFNDKGMSTKLPAKWKGSCEGGHDFNSSMCNSKIIGARFFNEALKEATNHRRGFLIIDTARDDTGHGTQVAAIAAGNYVDDVSYFGYAKGTAAGIAPHARLAIYKVSWNDTSHAADIINGIEKAINDGVDVISISLSSDDIPIYENAIAIASFSAMEKGILVVASAGNHGPAHGTVRNGFPWVLTVTASTIDRRFSGTAIFGNGLSIVGWSLFPGEFQLQDLRLVYSTTLSSCTSLEQHEVPDGIILCNLGRLNDQIDSIVKSNMLGAILVFDDLKFSEIMKFPCPSVLISSKEAEIVMEDIKSTTFSTVSFTSILKPDVMAPGSLVLTASIPSKPASRIGLHRDLYSDYVISSGTSNASPHVAGVAALLKATHPKWSPTAILSAIVTTASSSITLAIQSKTLLKSVNLLHLSPWDQVKFRRIVTNVGESRTTYEAFVVAPKGSTVVISPKKLVFQKKYEQHSYNLTVRYKGNSNCEAFFGALVWIDENRKYKVRSPIVISPTRF</sequence>
<keyword evidence="4 9" id="KW-0645">Protease</keyword>
<keyword evidence="5" id="KW-0732">Signal</keyword>
<dbReference type="InterPro" id="IPR037045">
    <property type="entry name" value="S8pro/Inhibitor_I9_sf"/>
</dbReference>
<evidence type="ECO:0000256" key="6">
    <source>
        <dbReference type="ARBA" id="ARBA00022801"/>
    </source>
</evidence>
<feature type="domain" description="Inhibitor I9" evidence="11">
    <location>
        <begin position="7"/>
        <end position="87"/>
    </location>
</feature>
<evidence type="ECO:0000259" key="11">
    <source>
        <dbReference type="Pfam" id="PF05922"/>
    </source>
</evidence>
<evidence type="ECO:0000256" key="1">
    <source>
        <dbReference type="ARBA" id="ARBA00004613"/>
    </source>
</evidence>
<dbReference type="PRINTS" id="PR00723">
    <property type="entry name" value="SUBTILISIN"/>
</dbReference>
<dbReference type="InterPro" id="IPR015500">
    <property type="entry name" value="Peptidase_S8_subtilisin-rel"/>
</dbReference>
<evidence type="ECO:0000313" key="14">
    <source>
        <dbReference type="Proteomes" id="UP000516437"/>
    </source>
</evidence>
<dbReference type="Pfam" id="PF05922">
    <property type="entry name" value="Inhibitor_I9"/>
    <property type="match status" value="1"/>
</dbReference>
<dbReference type="Pfam" id="PF17766">
    <property type="entry name" value="fn3_6"/>
    <property type="match status" value="1"/>
</dbReference>
<evidence type="ECO:0000256" key="9">
    <source>
        <dbReference type="PROSITE-ProRule" id="PRU01240"/>
    </source>
</evidence>
<dbReference type="InterPro" id="IPR034197">
    <property type="entry name" value="Peptidases_S8_3"/>
</dbReference>
<dbReference type="CDD" id="cd04852">
    <property type="entry name" value="Peptidases_S8_3"/>
    <property type="match status" value="1"/>
</dbReference>
<dbReference type="PROSITE" id="PS00138">
    <property type="entry name" value="SUBTILASE_SER"/>
    <property type="match status" value="1"/>
</dbReference>
<dbReference type="Proteomes" id="UP000516437">
    <property type="component" value="Chromosome 1"/>
</dbReference>
<keyword evidence="3" id="KW-0964">Secreted</keyword>
<feature type="domain" description="Subtilisin-like protease fibronectin type-III" evidence="12">
    <location>
        <begin position="544"/>
        <end position="628"/>
    </location>
</feature>
<evidence type="ECO:0000313" key="13">
    <source>
        <dbReference type="EMBL" id="KAB1227274.1"/>
    </source>
</evidence>
<proteinExistence type="inferred from homology"/>
<evidence type="ECO:0000259" key="10">
    <source>
        <dbReference type="Pfam" id="PF00082"/>
    </source>
</evidence>
<dbReference type="Gene3D" id="2.60.40.2310">
    <property type="match status" value="1"/>
</dbReference>
<feature type="active site" description="Charge relay system" evidence="8 9">
    <location>
        <position position="194"/>
    </location>
</feature>
<dbReference type="GO" id="GO:0006508">
    <property type="term" value="P:proteolysis"/>
    <property type="evidence" value="ECO:0007669"/>
    <property type="project" value="UniProtKB-KW"/>
</dbReference>
<dbReference type="Gene3D" id="3.30.70.80">
    <property type="entry name" value="Peptidase S8 propeptide/proteinase inhibitor I9"/>
    <property type="match status" value="1"/>
</dbReference>
<evidence type="ECO:0000256" key="8">
    <source>
        <dbReference type="PIRSR" id="PIRSR615500-1"/>
    </source>
</evidence>
<dbReference type="PANTHER" id="PTHR10795">
    <property type="entry name" value="PROPROTEIN CONVERTASE SUBTILISIN/KEXIN"/>
    <property type="match status" value="1"/>
</dbReference>
<dbReference type="InterPro" id="IPR041469">
    <property type="entry name" value="Subtilisin-like_FN3"/>
</dbReference>
<dbReference type="FunFam" id="3.30.70.80:FF:000003">
    <property type="entry name" value="Subtilisin-like protease SBT1.9"/>
    <property type="match status" value="1"/>
</dbReference>
<comment type="similarity">
    <text evidence="2 9">Belongs to the peptidase S8 family.</text>
</comment>
<dbReference type="GO" id="GO:0005576">
    <property type="term" value="C:extracellular region"/>
    <property type="evidence" value="ECO:0007669"/>
    <property type="project" value="UniProtKB-SubCell"/>
</dbReference>
<dbReference type="SUPFAM" id="SSF52743">
    <property type="entry name" value="Subtilisin-like"/>
    <property type="match status" value="1"/>
</dbReference>
<dbReference type="Gene3D" id="3.50.30.30">
    <property type="match status" value="1"/>
</dbReference>
<evidence type="ECO:0000256" key="7">
    <source>
        <dbReference type="ARBA" id="ARBA00022825"/>
    </source>
</evidence>
<evidence type="ECO:0000256" key="5">
    <source>
        <dbReference type="ARBA" id="ARBA00022729"/>
    </source>
</evidence>
<dbReference type="InterPro" id="IPR045051">
    <property type="entry name" value="SBT"/>
</dbReference>
<name>A0A6A1WQ43_9ROSI</name>
<feature type="domain" description="Peptidase S8/S53" evidence="10">
    <location>
        <begin position="111"/>
        <end position="519"/>
    </location>
</feature>
<dbReference type="OrthoDB" id="2014869at2759"/>
<accession>A0A6A1WQ43</accession>
<feature type="active site" description="Charge relay system" evidence="8 9">
    <location>
        <position position="120"/>
    </location>
</feature>
<dbReference type="PROSITE" id="PS51892">
    <property type="entry name" value="SUBTILASE"/>
    <property type="match status" value="1"/>
</dbReference>
<dbReference type="GO" id="GO:0004252">
    <property type="term" value="F:serine-type endopeptidase activity"/>
    <property type="evidence" value="ECO:0007669"/>
    <property type="project" value="UniProtKB-UniRule"/>
</dbReference>
<evidence type="ECO:0000259" key="12">
    <source>
        <dbReference type="Pfam" id="PF17766"/>
    </source>
</evidence>
<keyword evidence="7 9" id="KW-0720">Serine protease</keyword>
<comment type="subcellular location">
    <subcellularLocation>
        <location evidence="1">Secreted</location>
    </subcellularLocation>
</comment>